<dbReference type="AlphaFoldDB" id="A0A0G0TVU8"/>
<keyword evidence="1" id="KW-0472">Membrane</keyword>
<keyword evidence="1" id="KW-1133">Transmembrane helix</keyword>
<protein>
    <submittedName>
        <fullName evidence="2">Uncharacterized protein</fullName>
    </submittedName>
</protein>
<keyword evidence="1" id="KW-0812">Transmembrane</keyword>
<comment type="caution">
    <text evidence="2">The sequence shown here is derived from an EMBL/GenBank/DDBJ whole genome shotgun (WGS) entry which is preliminary data.</text>
</comment>
<organism evidence="2 3">
    <name type="scientific">Candidatus Daviesbacteria bacterium GW2011_GWC2_40_12</name>
    <dbReference type="NCBI Taxonomy" id="1618431"/>
    <lineage>
        <taxon>Bacteria</taxon>
        <taxon>Candidatus Daviesiibacteriota</taxon>
    </lineage>
</organism>
<sequence length="231" mass="26078">MQKGTAALFIVVIILLIVVLGSALFFGLSKIKIDPPSEEKILANLPLPAPKLNPSSSPQIYQNQKLGIKFEYFLKDYLVREDSEEDFNKRSAGAARNTSSGDYRKNFKGYVGYEPPGFLGGVVLLDKNNSYDISPLTVWIFGNPDNWTIDKWFGSFWYYPFVWGVFDWTSKGHITPDTEATISGQLAKSKIVSYQPGKPKFVYVAKGQKMYLFRIVGEDGDKILTNFKFLD</sequence>
<proteinExistence type="predicted"/>
<accession>A0A0G0TVU8</accession>
<evidence type="ECO:0000313" key="3">
    <source>
        <dbReference type="Proteomes" id="UP000034881"/>
    </source>
</evidence>
<gene>
    <name evidence="2" type="ORF">UT77_C0004G0036</name>
</gene>
<feature type="transmembrane region" description="Helical" evidence="1">
    <location>
        <begin position="6"/>
        <end position="28"/>
    </location>
</feature>
<reference evidence="2 3" key="1">
    <citation type="journal article" date="2015" name="Nature">
        <title>rRNA introns, odd ribosomes, and small enigmatic genomes across a large radiation of phyla.</title>
        <authorList>
            <person name="Brown C.T."/>
            <person name="Hug L.A."/>
            <person name="Thomas B.C."/>
            <person name="Sharon I."/>
            <person name="Castelle C.J."/>
            <person name="Singh A."/>
            <person name="Wilkins M.J."/>
            <person name="Williams K.H."/>
            <person name="Banfield J.F."/>
        </authorList>
    </citation>
    <scope>NUCLEOTIDE SEQUENCE [LARGE SCALE GENOMIC DNA]</scope>
</reference>
<evidence type="ECO:0000313" key="2">
    <source>
        <dbReference type="EMBL" id="KKR42052.1"/>
    </source>
</evidence>
<dbReference type="Proteomes" id="UP000034881">
    <property type="component" value="Unassembled WGS sequence"/>
</dbReference>
<name>A0A0G0TVU8_9BACT</name>
<evidence type="ECO:0000256" key="1">
    <source>
        <dbReference type="SAM" id="Phobius"/>
    </source>
</evidence>
<dbReference type="EMBL" id="LBYB01000004">
    <property type="protein sequence ID" value="KKR42052.1"/>
    <property type="molecule type" value="Genomic_DNA"/>
</dbReference>